<organism evidence="1">
    <name type="scientific">Ajellomyces dermatitidis (strain ATCC 18188 / CBS 674.68)</name>
    <name type="common">Blastomyces dermatitidis</name>
    <dbReference type="NCBI Taxonomy" id="653446"/>
    <lineage>
        <taxon>Eukaryota</taxon>
        <taxon>Fungi</taxon>
        <taxon>Dikarya</taxon>
        <taxon>Ascomycota</taxon>
        <taxon>Pezizomycotina</taxon>
        <taxon>Eurotiomycetes</taxon>
        <taxon>Eurotiomycetidae</taxon>
        <taxon>Onygenales</taxon>
        <taxon>Ajellomycetaceae</taxon>
        <taxon>Blastomyces</taxon>
    </lineage>
</organism>
<dbReference type="HOGENOM" id="CLU_2120442_0_0_1"/>
<dbReference type="EMBL" id="GG749461">
    <property type="protein sequence ID" value="EGE84108.1"/>
    <property type="molecule type" value="Genomic_DNA"/>
</dbReference>
<dbReference type="Proteomes" id="UP000007802">
    <property type="component" value="Unassembled WGS sequence"/>
</dbReference>
<protein>
    <submittedName>
        <fullName evidence="1">Uncharacterized protein</fullName>
    </submittedName>
</protein>
<gene>
    <name evidence="1" type="ORF">BDDG_07053</name>
</gene>
<accession>F2TLG0</accession>
<proteinExistence type="predicted"/>
<name>F2TLG0_AJEDA</name>
<reference evidence="1" key="1">
    <citation type="submission" date="2010-03" db="EMBL/GenBank/DDBJ databases">
        <title>Annotation of Blastomyces dermatitidis strain ATCC 18188.</title>
        <authorList>
            <consortium name="The Broad Institute Genome Sequencing Platform"/>
            <consortium name="Broad Institute Genome Sequencing Center for Infectious Disease."/>
            <person name="Cuomo C."/>
            <person name="Klein B."/>
            <person name="Sullivan T."/>
            <person name="Heitman J."/>
            <person name="Young S."/>
            <person name="Zeng Q."/>
            <person name="Gargeya S."/>
            <person name="Alvarado L."/>
            <person name="Berlin A.M."/>
            <person name="Chapman S.B."/>
            <person name="Chen Z."/>
            <person name="Freedman E."/>
            <person name="Gellesch M."/>
            <person name="Goldberg J."/>
            <person name="Griggs A."/>
            <person name="Gujja S."/>
            <person name="Heilman E."/>
            <person name="Heiman D."/>
            <person name="Howarth C."/>
            <person name="Mehta T."/>
            <person name="Neiman D."/>
            <person name="Pearson M."/>
            <person name="Roberts A."/>
            <person name="Saif S."/>
            <person name="Shea T."/>
            <person name="Shenoy N."/>
            <person name="Sisk P."/>
            <person name="Stolte C."/>
            <person name="Sykes S."/>
            <person name="White J."/>
            <person name="Yandava C."/>
            <person name="Haas B."/>
            <person name="Nusbaum C."/>
            <person name="Birren B."/>
        </authorList>
    </citation>
    <scope>NUCLEOTIDE SEQUENCE</scope>
    <source>
        <strain evidence="1">ATCC 18188</strain>
    </source>
</reference>
<evidence type="ECO:0000313" key="1">
    <source>
        <dbReference type="EMBL" id="EGE84108.1"/>
    </source>
</evidence>
<dbReference type="AlphaFoldDB" id="F2TLG0"/>
<sequence length="114" mass="13027">MPASTAYRGLETPEDLYQSLRDGLFPRIGWARLKQSCSLSKEELERARLLNPGHQIIGSIKSTEWAVSVEIATLHEGRTLDEHEDTIDMFNSDKEGYKISMFSFQCLDFITTQQ</sequence>